<dbReference type="Proteomes" id="UP001198565">
    <property type="component" value="Unassembled WGS sequence"/>
</dbReference>
<feature type="region of interest" description="Disordered" evidence="1">
    <location>
        <begin position="1"/>
        <end position="21"/>
    </location>
</feature>
<keyword evidence="4" id="KW-1185">Reference proteome</keyword>
<keyword evidence="2" id="KW-1133">Transmembrane helix</keyword>
<evidence type="ECO:0000313" key="3">
    <source>
        <dbReference type="EMBL" id="MBY8885869.1"/>
    </source>
</evidence>
<comment type="caution">
    <text evidence="3">The sequence shown here is derived from an EMBL/GenBank/DDBJ whole genome shotgun (WGS) entry which is preliminary data.</text>
</comment>
<keyword evidence="2" id="KW-0812">Transmembrane</keyword>
<organism evidence="3 4">
    <name type="scientific">Streptantibioticus parmotrematis</name>
    <dbReference type="NCBI Taxonomy" id="2873249"/>
    <lineage>
        <taxon>Bacteria</taxon>
        <taxon>Bacillati</taxon>
        <taxon>Actinomycetota</taxon>
        <taxon>Actinomycetes</taxon>
        <taxon>Kitasatosporales</taxon>
        <taxon>Streptomycetaceae</taxon>
        <taxon>Streptantibioticus</taxon>
    </lineage>
</organism>
<sequence>MSTEAREDDAPAVPRTPEPPRRRHRWVKPVVVSLLIAIPAGYGAVAAVQSRDTDGDKQIRAEMAGLVDSWPSHLQRSIYQVPVPYSATHVAYYEGNSWKTSSLYVRFTTTGGGLDTFLAQLGTGRTDLRSGHVTIPADQAKRVGWTFPAGHAWSGVTLPQPGKAPTHAVTVDLDDPDAPVVYVVSTTTFG</sequence>
<keyword evidence="2" id="KW-0472">Membrane</keyword>
<proteinExistence type="predicted"/>
<reference evidence="3 4" key="1">
    <citation type="submission" date="2021-08" db="EMBL/GenBank/DDBJ databases">
        <title>Streptomyces sp. PTM05 isolated from lichen.</title>
        <authorList>
            <person name="Somphong A."/>
            <person name="Phongsopitanun W."/>
            <person name="Tanasupawat S."/>
        </authorList>
    </citation>
    <scope>NUCLEOTIDE SEQUENCE [LARGE SCALE GENOMIC DNA]</scope>
    <source>
        <strain evidence="3 4">Ptm05</strain>
    </source>
</reference>
<dbReference type="EMBL" id="JAINVZ010000007">
    <property type="protein sequence ID" value="MBY8885869.1"/>
    <property type="molecule type" value="Genomic_DNA"/>
</dbReference>
<evidence type="ECO:0000256" key="2">
    <source>
        <dbReference type="SAM" id="Phobius"/>
    </source>
</evidence>
<evidence type="ECO:0000313" key="4">
    <source>
        <dbReference type="Proteomes" id="UP001198565"/>
    </source>
</evidence>
<evidence type="ECO:0000256" key="1">
    <source>
        <dbReference type="SAM" id="MobiDB-lite"/>
    </source>
</evidence>
<name>A0ABS7QVR6_9ACTN</name>
<accession>A0ABS7QVR6</accession>
<gene>
    <name evidence="3" type="ORF">K7472_13535</name>
</gene>
<protein>
    <submittedName>
        <fullName evidence="3">Uncharacterized protein</fullName>
    </submittedName>
</protein>
<dbReference type="RefSeq" id="WP_222977527.1">
    <property type="nucleotide sequence ID" value="NZ_JAINVZ010000007.1"/>
</dbReference>
<feature type="transmembrane region" description="Helical" evidence="2">
    <location>
        <begin position="30"/>
        <end position="48"/>
    </location>
</feature>